<name>G4Z465_PHYSP</name>
<reference evidence="2 3" key="1">
    <citation type="journal article" date="2006" name="Science">
        <title>Phytophthora genome sequences uncover evolutionary origins and mechanisms of pathogenesis.</title>
        <authorList>
            <person name="Tyler B.M."/>
            <person name="Tripathy S."/>
            <person name="Zhang X."/>
            <person name="Dehal P."/>
            <person name="Jiang R.H."/>
            <person name="Aerts A."/>
            <person name="Arredondo F.D."/>
            <person name="Baxter L."/>
            <person name="Bensasson D."/>
            <person name="Beynon J.L."/>
            <person name="Chapman J."/>
            <person name="Damasceno C.M."/>
            <person name="Dorrance A.E."/>
            <person name="Dou D."/>
            <person name="Dickerman A.W."/>
            <person name="Dubchak I.L."/>
            <person name="Garbelotto M."/>
            <person name="Gijzen M."/>
            <person name="Gordon S.G."/>
            <person name="Govers F."/>
            <person name="Grunwald N.J."/>
            <person name="Huang W."/>
            <person name="Ivors K.L."/>
            <person name="Jones R.W."/>
            <person name="Kamoun S."/>
            <person name="Krampis K."/>
            <person name="Lamour K.H."/>
            <person name="Lee M.K."/>
            <person name="McDonald W.H."/>
            <person name="Medina M."/>
            <person name="Meijer H.J."/>
            <person name="Nordberg E.K."/>
            <person name="Maclean D.J."/>
            <person name="Ospina-Giraldo M.D."/>
            <person name="Morris P.F."/>
            <person name="Phuntumart V."/>
            <person name="Putnam N.H."/>
            <person name="Rash S."/>
            <person name="Rose J.K."/>
            <person name="Sakihama Y."/>
            <person name="Salamov A.A."/>
            <person name="Savidor A."/>
            <person name="Scheuring C.F."/>
            <person name="Smith B.M."/>
            <person name="Sobral B.W."/>
            <person name="Terry A."/>
            <person name="Torto-Alalibo T.A."/>
            <person name="Win J."/>
            <person name="Xu Z."/>
            <person name="Zhang H."/>
            <person name="Grigoriev I.V."/>
            <person name="Rokhsar D.S."/>
            <person name="Boore J.L."/>
        </authorList>
    </citation>
    <scope>NUCLEOTIDE SEQUENCE [LARGE SCALE GENOMIC DNA]</scope>
    <source>
        <strain evidence="2 3">P6497</strain>
    </source>
</reference>
<evidence type="ECO:0000313" key="2">
    <source>
        <dbReference type="EMBL" id="EGZ22259.1"/>
    </source>
</evidence>
<feature type="non-terminal residue" evidence="2">
    <location>
        <position position="1"/>
    </location>
</feature>
<dbReference type="InParanoid" id="G4Z465"/>
<keyword evidence="3" id="KW-1185">Reference proteome</keyword>
<protein>
    <submittedName>
        <fullName evidence="2">Uncharacterized protein</fullName>
    </submittedName>
</protein>
<feature type="region of interest" description="Disordered" evidence="1">
    <location>
        <begin position="1"/>
        <end position="41"/>
    </location>
</feature>
<accession>G4Z465</accession>
<dbReference type="RefSeq" id="XP_009524976.1">
    <property type="nucleotide sequence ID" value="XM_009526681.1"/>
</dbReference>
<dbReference type="KEGG" id="psoj:PHYSODRAFT_330093"/>
<dbReference type="GeneID" id="20646052"/>
<sequence>SSAPGSPETVAEADADVSVEASAVAVPEQCEPASDVPVAEEPAIEEAAAPVESEPAVDADVEAAVENLVADVVIAADMVAEPVTGDESSAPESPETVAEADADVSEEASAVAVPEQCEAAVEDSESVDLPPTDDVATDIERSRGSELVEVQAMKADGVAVGFIDHGETVMVDHTAKPLEEALRPCESVGLSLPGVDGEVECLVEDVVAVLVAIDKAANMKNDDIRTPEEILF</sequence>
<dbReference type="Proteomes" id="UP000002640">
    <property type="component" value="Unassembled WGS sequence"/>
</dbReference>
<proteinExistence type="predicted"/>
<organism evidence="2 3">
    <name type="scientific">Phytophthora sojae (strain P6497)</name>
    <name type="common">Soybean stem and root rot agent</name>
    <name type="synonym">Phytophthora megasperma f. sp. glycines</name>
    <dbReference type="NCBI Taxonomy" id="1094619"/>
    <lineage>
        <taxon>Eukaryota</taxon>
        <taxon>Sar</taxon>
        <taxon>Stramenopiles</taxon>
        <taxon>Oomycota</taxon>
        <taxon>Peronosporomycetes</taxon>
        <taxon>Peronosporales</taxon>
        <taxon>Peronosporaceae</taxon>
        <taxon>Phytophthora</taxon>
    </lineage>
</organism>
<dbReference type="AlphaFoldDB" id="G4Z465"/>
<evidence type="ECO:0000313" key="3">
    <source>
        <dbReference type="Proteomes" id="UP000002640"/>
    </source>
</evidence>
<gene>
    <name evidence="2" type="ORF">PHYSODRAFT_330093</name>
</gene>
<dbReference type="EMBL" id="JH159153">
    <property type="protein sequence ID" value="EGZ22259.1"/>
    <property type="molecule type" value="Genomic_DNA"/>
</dbReference>
<evidence type="ECO:0000256" key="1">
    <source>
        <dbReference type="SAM" id="MobiDB-lite"/>
    </source>
</evidence>